<dbReference type="EMBL" id="MAYW01000014">
    <property type="protein sequence ID" value="ODS34056.1"/>
    <property type="molecule type" value="Genomic_DNA"/>
</dbReference>
<organism evidence="2 3">
    <name type="scientific">Candidatus Scalindua rubra</name>
    <dbReference type="NCBI Taxonomy" id="1872076"/>
    <lineage>
        <taxon>Bacteria</taxon>
        <taxon>Pseudomonadati</taxon>
        <taxon>Planctomycetota</taxon>
        <taxon>Candidatus Brocadiia</taxon>
        <taxon>Candidatus Brocadiales</taxon>
        <taxon>Candidatus Scalinduaceae</taxon>
        <taxon>Candidatus Scalindua</taxon>
    </lineage>
</organism>
<feature type="transmembrane region" description="Helical" evidence="1">
    <location>
        <begin position="233"/>
        <end position="253"/>
    </location>
</feature>
<comment type="caution">
    <text evidence="2">The sequence shown here is derived from an EMBL/GenBank/DDBJ whole genome shotgun (WGS) entry which is preliminary data.</text>
</comment>
<protein>
    <submittedName>
        <fullName evidence="2">Uncharacterized protein</fullName>
    </submittedName>
</protein>
<keyword evidence="1" id="KW-0812">Transmembrane</keyword>
<gene>
    <name evidence="2" type="ORF">SCARUB_00829</name>
</gene>
<evidence type="ECO:0000313" key="2">
    <source>
        <dbReference type="EMBL" id="ODS34056.1"/>
    </source>
</evidence>
<feature type="transmembrane region" description="Helical" evidence="1">
    <location>
        <begin position="50"/>
        <end position="72"/>
    </location>
</feature>
<keyword evidence="1" id="KW-1133">Transmembrane helix</keyword>
<dbReference type="AlphaFoldDB" id="A0A1E3XEJ5"/>
<reference evidence="2 3" key="1">
    <citation type="submission" date="2016-07" db="EMBL/GenBank/DDBJ databases">
        <title>Draft genome of Scalindua rubra, obtained from a brine-seawater interface in the Red Sea, sheds light on salt adaptation in anammox bacteria.</title>
        <authorList>
            <person name="Speth D.R."/>
            <person name="Lagkouvardos I."/>
            <person name="Wang Y."/>
            <person name="Qian P.-Y."/>
            <person name="Dutilh B.E."/>
            <person name="Jetten M.S."/>
        </authorList>
    </citation>
    <scope>NUCLEOTIDE SEQUENCE [LARGE SCALE GENOMIC DNA]</scope>
    <source>
        <strain evidence="2">BSI-1</strain>
    </source>
</reference>
<feature type="transmembrane region" description="Helical" evidence="1">
    <location>
        <begin position="202"/>
        <end position="221"/>
    </location>
</feature>
<dbReference type="Proteomes" id="UP000094056">
    <property type="component" value="Unassembled WGS sequence"/>
</dbReference>
<evidence type="ECO:0000313" key="3">
    <source>
        <dbReference type="Proteomes" id="UP000094056"/>
    </source>
</evidence>
<accession>A0A1E3XEJ5</accession>
<keyword evidence="1" id="KW-0472">Membrane</keyword>
<feature type="transmembrane region" description="Helical" evidence="1">
    <location>
        <begin position="12"/>
        <end position="30"/>
    </location>
</feature>
<proteinExistence type="predicted"/>
<evidence type="ECO:0000256" key="1">
    <source>
        <dbReference type="SAM" id="Phobius"/>
    </source>
</evidence>
<name>A0A1E3XEJ5_9BACT</name>
<sequence length="562" mass="63859">MDLSFQDFGATLIIGAYVVIGVELLLYIFFGTNLYFRLEIRNKLTQLSTVGLLIAFCFAIGMLMEGASNVIVDKYKKDKLINTLLPSEKSIRKEVLFKIVNKSPDKIRNNSLPSEKTVKEIKATSLGLELAKLGLLSRYGGINRKAVERYILSKKDLIEFEEDLGKIASVVYYPAKNRVYREPNYYDELKHIQTKINFTRSFSLVSILLVLVTIIFAAVRYPSAKINNFRKLWMVICIVFAFILVHFIGRFVFKWEEMEFDKRAFGYFISLHEVKPEDTKFPKTLGYSGMVQLDNKRFLVVHDTKGDSRENRFGILTFNQNSSLIYSLVLTDWGDTVGDPASDLEAICRIPGSKYEFLACESGYYQGRYGRIFHIEILHENDDWVAVVKGVFSLPRDTDNVEGIACIGTKDDSLVIILGERGGSELNPQGKLRWGLLNLDFPNTIFRIQGEKPFAAPDWPDDAMNRDCADLYIDNQKHLWIAATEDAGDKGPFKSVIYDVGIVNIKEMEHSLLKEKPIAAWRLDGVKVEALGAPVIPESKLSIATDDEHYGGIWRPLFPLYP</sequence>